<dbReference type="PANTHER" id="PTHR43162:SF1">
    <property type="entry name" value="PRESTALK A DIFFERENTIATION PROTEIN A"/>
    <property type="match status" value="1"/>
</dbReference>
<evidence type="ECO:0000259" key="1">
    <source>
        <dbReference type="Pfam" id="PF13460"/>
    </source>
</evidence>
<dbReference type="InterPro" id="IPR051604">
    <property type="entry name" value="Ergot_Alk_Oxidoreductase"/>
</dbReference>
<evidence type="ECO:0000313" key="3">
    <source>
        <dbReference type="Proteomes" id="UP000198928"/>
    </source>
</evidence>
<dbReference type="Pfam" id="PF13460">
    <property type="entry name" value="NAD_binding_10"/>
    <property type="match status" value="1"/>
</dbReference>
<dbReference type="Gene3D" id="3.90.25.10">
    <property type="entry name" value="UDP-galactose 4-epimerase, domain 1"/>
    <property type="match status" value="1"/>
</dbReference>
<name>A0A1I4LZB8_9ACTN</name>
<dbReference type="Gene3D" id="3.40.50.720">
    <property type="entry name" value="NAD(P)-binding Rossmann-like Domain"/>
    <property type="match status" value="1"/>
</dbReference>
<dbReference type="AlphaFoldDB" id="A0A1I4LZB8"/>
<dbReference type="InterPro" id="IPR036291">
    <property type="entry name" value="NAD(P)-bd_dom_sf"/>
</dbReference>
<dbReference type="PANTHER" id="PTHR43162">
    <property type="match status" value="1"/>
</dbReference>
<keyword evidence="3" id="KW-1185">Reference proteome</keyword>
<gene>
    <name evidence="2" type="ORF">SAMN05192584_13416</name>
</gene>
<reference evidence="3" key="1">
    <citation type="submission" date="2016-10" db="EMBL/GenBank/DDBJ databases">
        <authorList>
            <person name="Varghese N."/>
            <person name="Submissions S."/>
        </authorList>
    </citation>
    <scope>NUCLEOTIDE SEQUENCE [LARGE SCALE GENOMIC DNA]</scope>
    <source>
        <strain evidence="3">PL19</strain>
    </source>
</reference>
<dbReference type="EMBL" id="FOSG01000034">
    <property type="protein sequence ID" value="SFL96067.1"/>
    <property type="molecule type" value="Genomic_DNA"/>
</dbReference>
<accession>A0A1I4LZB8</accession>
<dbReference type="SUPFAM" id="SSF51735">
    <property type="entry name" value="NAD(P)-binding Rossmann-fold domains"/>
    <property type="match status" value="1"/>
</dbReference>
<protein>
    <submittedName>
        <fullName evidence="2">Uncharacterized conserved protein YbjT, contains NAD(P)-binding and DUF2867 domains</fullName>
    </submittedName>
</protein>
<feature type="domain" description="NAD(P)-binding" evidence="1">
    <location>
        <begin position="15"/>
        <end position="163"/>
    </location>
</feature>
<organism evidence="2 3">
    <name type="scientific">Streptomyces pini</name>
    <dbReference type="NCBI Taxonomy" id="1520580"/>
    <lineage>
        <taxon>Bacteria</taxon>
        <taxon>Bacillati</taxon>
        <taxon>Actinomycetota</taxon>
        <taxon>Actinomycetes</taxon>
        <taxon>Kitasatosporales</taxon>
        <taxon>Streptomycetaceae</taxon>
        <taxon>Streptomyces</taxon>
    </lineage>
</organism>
<evidence type="ECO:0000313" key="2">
    <source>
        <dbReference type="EMBL" id="SFL96067.1"/>
    </source>
</evidence>
<sequence>MAGLLASEVSCHGVFLTRDPAGAALAGRVIRADFEDIARLTEVFAGADAVLIITNDPLRPDHDANIVTAAVAAGVGHLVKLSALAVADLRAQDFITSWQRAAEDRIRQCGIPWTILRPRAFMTHALAWAPDIRRDATVRALHPTSRNACIAPSDIAQVALRVLLEGGHHGRTYALTGPRAISVRDQAAQLGEVLGRRLTCAGLTIAQAQERWRRRYPEVMVRALTASAERQRAGAKEETTPDVGDLLGRPATSFSSWAEEHAHLFGPRV</sequence>
<dbReference type="Proteomes" id="UP000198928">
    <property type="component" value="Unassembled WGS sequence"/>
</dbReference>
<proteinExistence type="predicted"/>
<dbReference type="InterPro" id="IPR016040">
    <property type="entry name" value="NAD(P)-bd_dom"/>
</dbReference>